<feature type="domain" description="Secretion system C-terminal sorting" evidence="3">
    <location>
        <begin position="249"/>
        <end position="325"/>
    </location>
</feature>
<dbReference type="RefSeq" id="WP_369329364.1">
    <property type="nucleotide sequence ID" value="NZ_JAULBC010000003.1"/>
</dbReference>
<dbReference type="InterPro" id="IPR001258">
    <property type="entry name" value="NHL_repeat"/>
</dbReference>
<dbReference type="Pfam" id="PF01436">
    <property type="entry name" value="NHL"/>
    <property type="match status" value="3"/>
</dbReference>
<dbReference type="PROSITE" id="PS51125">
    <property type="entry name" value="NHL"/>
    <property type="match status" value="1"/>
</dbReference>
<dbReference type="EMBL" id="JAULBC010000003">
    <property type="protein sequence ID" value="MEX6687957.1"/>
    <property type="molecule type" value="Genomic_DNA"/>
</dbReference>
<gene>
    <name evidence="4" type="ORF">QTN47_10650</name>
</gene>
<evidence type="ECO:0000256" key="1">
    <source>
        <dbReference type="ARBA" id="ARBA00022737"/>
    </source>
</evidence>
<organism evidence="4 5">
    <name type="scientific">Danxiaibacter flavus</name>
    <dbReference type="NCBI Taxonomy" id="3049108"/>
    <lineage>
        <taxon>Bacteria</taxon>
        <taxon>Pseudomonadati</taxon>
        <taxon>Bacteroidota</taxon>
        <taxon>Chitinophagia</taxon>
        <taxon>Chitinophagales</taxon>
        <taxon>Chitinophagaceae</taxon>
        <taxon>Danxiaibacter</taxon>
    </lineage>
</organism>
<dbReference type="SUPFAM" id="SSF101898">
    <property type="entry name" value="NHL repeat"/>
    <property type="match status" value="1"/>
</dbReference>
<protein>
    <submittedName>
        <fullName evidence="4">T9SS type A sorting domain-containing protein</fullName>
    </submittedName>
</protein>
<accession>A0ABV3ZDK8</accession>
<dbReference type="Gene3D" id="2.120.10.30">
    <property type="entry name" value="TolB, C-terminal domain"/>
    <property type="match status" value="1"/>
</dbReference>
<name>A0ABV3ZDK8_9BACT</name>
<proteinExistence type="predicted"/>
<dbReference type="Proteomes" id="UP001560573">
    <property type="component" value="Unassembled WGS sequence"/>
</dbReference>
<feature type="repeat" description="NHL" evidence="2">
    <location>
        <begin position="38"/>
        <end position="80"/>
    </location>
</feature>
<comment type="caution">
    <text evidence="4">The sequence shown here is derived from an EMBL/GenBank/DDBJ whole genome shotgun (WGS) entry which is preliminary data.</text>
</comment>
<keyword evidence="5" id="KW-1185">Reference proteome</keyword>
<dbReference type="PANTHER" id="PTHR13833:SF71">
    <property type="entry name" value="NHL DOMAIN-CONTAINING PROTEIN"/>
    <property type="match status" value="1"/>
</dbReference>
<evidence type="ECO:0000313" key="5">
    <source>
        <dbReference type="Proteomes" id="UP001560573"/>
    </source>
</evidence>
<dbReference type="PANTHER" id="PTHR13833">
    <property type="match status" value="1"/>
</dbReference>
<keyword evidence="1" id="KW-0677">Repeat</keyword>
<sequence>MGTAVDEAGNVYVADVDNNCIRKITPDWAVTTLAGGSKGFLDEVGDAAKFNQPNGVAVDRYGNVYVADAGNNRIRKISPAGVVTTVAGSTAGFADTTGVLAKFNQPKGIAVDAAGVIYVSDAVNNRIRKISIPVLKPFTTTQGRPSSTQSVTVSGLFLRANATLSSPPAFEISLSPNTGYKSVLTISPIGREITSSLIYIRVKASALAGTYNGNVTISSSGSATQKMPVKGTVMASDADNLIGHNKLNIFPNPSKGAFTIQLKDVEETELKLKIYDENGKIVMYKNVKQVGKIQGIPVQLANPSSGVYFIQITGTRNVFASKVIVE</sequence>
<dbReference type="Pfam" id="PF18962">
    <property type="entry name" value="Por_Secre_tail"/>
    <property type="match status" value="1"/>
</dbReference>
<dbReference type="InterPro" id="IPR011042">
    <property type="entry name" value="6-blade_b-propeller_TolB-like"/>
</dbReference>
<dbReference type="InterPro" id="IPR026444">
    <property type="entry name" value="Secre_tail"/>
</dbReference>
<dbReference type="NCBIfam" id="TIGR04183">
    <property type="entry name" value="Por_Secre_tail"/>
    <property type="match status" value="1"/>
</dbReference>
<reference evidence="4 5" key="1">
    <citation type="submission" date="2023-07" db="EMBL/GenBank/DDBJ databases">
        <authorList>
            <person name="Lian W.-H."/>
        </authorList>
    </citation>
    <scope>NUCLEOTIDE SEQUENCE [LARGE SCALE GENOMIC DNA]</scope>
    <source>
        <strain evidence="4 5">SYSU DXS3180</strain>
    </source>
</reference>
<evidence type="ECO:0000313" key="4">
    <source>
        <dbReference type="EMBL" id="MEX6687957.1"/>
    </source>
</evidence>
<evidence type="ECO:0000256" key="2">
    <source>
        <dbReference type="PROSITE-ProRule" id="PRU00504"/>
    </source>
</evidence>
<evidence type="ECO:0000259" key="3">
    <source>
        <dbReference type="Pfam" id="PF18962"/>
    </source>
</evidence>